<organism evidence="1">
    <name type="scientific">Arundo donax</name>
    <name type="common">Giant reed</name>
    <name type="synonym">Donax arundinaceus</name>
    <dbReference type="NCBI Taxonomy" id="35708"/>
    <lineage>
        <taxon>Eukaryota</taxon>
        <taxon>Viridiplantae</taxon>
        <taxon>Streptophyta</taxon>
        <taxon>Embryophyta</taxon>
        <taxon>Tracheophyta</taxon>
        <taxon>Spermatophyta</taxon>
        <taxon>Magnoliopsida</taxon>
        <taxon>Liliopsida</taxon>
        <taxon>Poales</taxon>
        <taxon>Poaceae</taxon>
        <taxon>PACMAD clade</taxon>
        <taxon>Arundinoideae</taxon>
        <taxon>Arundineae</taxon>
        <taxon>Arundo</taxon>
    </lineage>
</organism>
<protein>
    <submittedName>
        <fullName evidence="1">Uncharacterized protein</fullName>
    </submittedName>
</protein>
<dbReference type="AlphaFoldDB" id="A0A0A9AQN6"/>
<dbReference type="EMBL" id="GBRH01245727">
    <property type="protein sequence ID" value="JAD52168.1"/>
    <property type="molecule type" value="Transcribed_RNA"/>
</dbReference>
<accession>A0A0A9AQN6</accession>
<sequence>MFVCNCNRALFAVPRKDVKVHRHRTAGSY</sequence>
<reference evidence="1" key="2">
    <citation type="journal article" date="2015" name="Data Brief">
        <title>Shoot transcriptome of the giant reed, Arundo donax.</title>
        <authorList>
            <person name="Barrero R.A."/>
            <person name="Guerrero F.D."/>
            <person name="Moolhuijzen P."/>
            <person name="Goolsby J.A."/>
            <person name="Tidwell J."/>
            <person name="Bellgard S.E."/>
            <person name="Bellgard M.I."/>
        </authorList>
    </citation>
    <scope>NUCLEOTIDE SEQUENCE</scope>
    <source>
        <tissue evidence="1">Shoot tissue taken approximately 20 cm above the soil surface</tissue>
    </source>
</reference>
<proteinExistence type="predicted"/>
<reference evidence="1" key="1">
    <citation type="submission" date="2014-09" db="EMBL/GenBank/DDBJ databases">
        <authorList>
            <person name="Magalhaes I.L.F."/>
            <person name="Oliveira U."/>
            <person name="Santos F.R."/>
            <person name="Vidigal T.H.D.A."/>
            <person name="Brescovit A.D."/>
            <person name="Santos A.J."/>
        </authorList>
    </citation>
    <scope>NUCLEOTIDE SEQUENCE</scope>
    <source>
        <tissue evidence="1">Shoot tissue taken approximately 20 cm above the soil surface</tissue>
    </source>
</reference>
<name>A0A0A9AQN6_ARUDO</name>
<evidence type="ECO:0000313" key="1">
    <source>
        <dbReference type="EMBL" id="JAD52168.1"/>
    </source>
</evidence>